<evidence type="ECO:0000313" key="3">
    <source>
        <dbReference type="Proteomes" id="UP001498421"/>
    </source>
</evidence>
<evidence type="ECO:0000256" key="1">
    <source>
        <dbReference type="SAM" id="SignalP"/>
    </source>
</evidence>
<keyword evidence="1" id="KW-0732">Signal</keyword>
<dbReference type="EMBL" id="JAZAVK010000028">
    <property type="protein sequence ID" value="KAK7429564.1"/>
    <property type="molecule type" value="Genomic_DNA"/>
</dbReference>
<keyword evidence="3" id="KW-1185">Reference proteome</keyword>
<reference evidence="2 3" key="1">
    <citation type="journal article" date="2025" name="Microbiol. Resour. Announc.">
        <title>Draft genome sequences for Neonectria magnoliae and Neonectria punicea, canker pathogens of Liriodendron tulipifera and Acer saccharum in West Virginia.</title>
        <authorList>
            <person name="Petronek H.M."/>
            <person name="Kasson M.T."/>
            <person name="Metheny A.M."/>
            <person name="Stauder C.M."/>
            <person name="Lovett B."/>
            <person name="Lynch S.C."/>
            <person name="Garnas J.R."/>
            <person name="Kasson L.R."/>
            <person name="Stajich J.E."/>
        </authorList>
    </citation>
    <scope>NUCLEOTIDE SEQUENCE [LARGE SCALE GENOMIC DNA]</scope>
    <source>
        <strain evidence="2 3">NRRL 64651</strain>
    </source>
</reference>
<comment type="caution">
    <text evidence="2">The sequence shown here is derived from an EMBL/GenBank/DDBJ whole genome shotgun (WGS) entry which is preliminary data.</text>
</comment>
<name>A0ABR1I7J0_9HYPO</name>
<sequence>MLPNMKALATLFLFNSLPRIYVASSPSNRTDSTRVSCDAEFLNDAGAQAADRWAAAGAEKAFKDATIQWGWYQSTSDARRLTFSEFIGNYFNSKDLTVCQNMGNGPCESTMTCSDAHQPAGFLIMNYFVSLHVMRRNVYEGLQNGMNEMQSEMGRFQEIFSSKAEPQKNSGWFTDLITLFQFVVGIGALKEASIIANANYHAFAAESVNAAIGMAFTVGKNHIPKYVSCTLFEAWIDAELEFLSELFNGTNEPVTTLEGLVKDGLALEITRDLDLGDFVNVAQKIMYTQLMPPAWKISSKSIDALPQKMEPMIM</sequence>
<gene>
    <name evidence="2" type="ORF">QQZ08_003943</name>
</gene>
<feature type="chain" id="PRO_5046502302" evidence="1">
    <location>
        <begin position="24"/>
        <end position="314"/>
    </location>
</feature>
<organism evidence="2 3">
    <name type="scientific">Neonectria magnoliae</name>
    <dbReference type="NCBI Taxonomy" id="2732573"/>
    <lineage>
        <taxon>Eukaryota</taxon>
        <taxon>Fungi</taxon>
        <taxon>Dikarya</taxon>
        <taxon>Ascomycota</taxon>
        <taxon>Pezizomycotina</taxon>
        <taxon>Sordariomycetes</taxon>
        <taxon>Hypocreomycetidae</taxon>
        <taxon>Hypocreales</taxon>
        <taxon>Nectriaceae</taxon>
        <taxon>Neonectria</taxon>
    </lineage>
</organism>
<protein>
    <submittedName>
        <fullName evidence="2">Uncharacterized protein</fullName>
    </submittedName>
</protein>
<accession>A0ABR1I7J0</accession>
<dbReference type="Proteomes" id="UP001498421">
    <property type="component" value="Unassembled WGS sequence"/>
</dbReference>
<proteinExistence type="predicted"/>
<evidence type="ECO:0000313" key="2">
    <source>
        <dbReference type="EMBL" id="KAK7429564.1"/>
    </source>
</evidence>
<feature type="signal peptide" evidence="1">
    <location>
        <begin position="1"/>
        <end position="23"/>
    </location>
</feature>